<comment type="caution">
    <text evidence="1">The sequence shown here is derived from an EMBL/GenBank/DDBJ whole genome shotgun (WGS) entry which is preliminary data.</text>
</comment>
<evidence type="ECO:0000313" key="1">
    <source>
        <dbReference type="EMBL" id="KAA6411109.1"/>
    </source>
</evidence>
<reference evidence="1 2" key="1">
    <citation type="submission" date="2019-09" db="EMBL/GenBank/DDBJ databases">
        <title>The hologenome of the rock-dwelling lichen Lasallia pustulata.</title>
        <authorList>
            <person name="Greshake Tzovaras B."/>
            <person name="Segers F."/>
            <person name="Bicker A."/>
            <person name="Dal Grande F."/>
            <person name="Otte J."/>
            <person name="Hankeln T."/>
            <person name="Schmitt I."/>
            <person name="Ebersberger I."/>
        </authorList>
    </citation>
    <scope>NUCLEOTIDE SEQUENCE [LARGE SCALE GENOMIC DNA]</scope>
    <source>
        <strain evidence="1">A1-1</strain>
    </source>
</reference>
<dbReference type="AlphaFoldDB" id="A0A5M8PNN6"/>
<dbReference type="EMBL" id="VXIT01000008">
    <property type="protein sequence ID" value="KAA6411109.1"/>
    <property type="molecule type" value="Genomic_DNA"/>
</dbReference>
<protein>
    <submittedName>
        <fullName evidence="1">Uncharacterized protein</fullName>
    </submittedName>
</protein>
<sequence>MASSDFAADVEAYYEAKRSYTEILKRIMAQGPPKEQMKSSLKSNDEGISRQFIFAGGPQISPDYPRLDFDTLRKAQVESKESKTKAMPTRKK</sequence>
<dbReference type="Proteomes" id="UP000324767">
    <property type="component" value="Unassembled WGS sequence"/>
</dbReference>
<organism evidence="1 2">
    <name type="scientific">Lasallia pustulata</name>
    <dbReference type="NCBI Taxonomy" id="136370"/>
    <lineage>
        <taxon>Eukaryota</taxon>
        <taxon>Fungi</taxon>
        <taxon>Dikarya</taxon>
        <taxon>Ascomycota</taxon>
        <taxon>Pezizomycotina</taxon>
        <taxon>Lecanoromycetes</taxon>
        <taxon>OSLEUM clade</taxon>
        <taxon>Umbilicariomycetidae</taxon>
        <taxon>Umbilicariales</taxon>
        <taxon>Umbilicariaceae</taxon>
        <taxon>Lasallia</taxon>
    </lineage>
</organism>
<dbReference type="OrthoDB" id="5379276at2759"/>
<name>A0A5M8PNN6_9LECA</name>
<proteinExistence type="predicted"/>
<accession>A0A5M8PNN6</accession>
<gene>
    <name evidence="1" type="ORF">FRX48_05421</name>
</gene>
<evidence type="ECO:0000313" key="2">
    <source>
        <dbReference type="Proteomes" id="UP000324767"/>
    </source>
</evidence>